<dbReference type="KEGG" id="scou:SCORR_v1c00300"/>
<evidence type="ECO:0000256" key="1">
    <source>
        <dbReference type="ARBA" id="ARBA00007228"/>
    </source>
</evidence>
<proteinExistence type="inferred from homology"/>
<feature type="domain" description="RNA 2-O ribose methyltransferase substrate binding" evidence="4">
    <location>
        <begin position="5"/>
        <end position="81"/>
    </location>
</feature>
<dbReference type="GO" id="GO:0003723">
    <property type="term" value="F:RNA binding"/>
    <property type="evidence" value="ECO:0007669"/>
    <property type="project" value="InterPro"/>
</dbReference>
<name>A0A222EMU5_9MOLU</name>
<dbReference type="EMBL" id="CP022535">
    <property type="protein sequence ID" value="ASP27805.1"/>
    <property type="molecule type" value="Genomic_DNA"/>
</dbReference>
<dbReference type="GO" id="GO:0006396">
    <property type="term" value="P:RNA processing"/>
    <property type="evidence" value="ECO:0007669"/>
    <property type="project" value="InterPro"/>
</dbReference>
<evidence type="ECO:0000259" key="4">
    <source>
        <dbReference type="SMART" id="SM00967"/>
    </source>
</evidence>
<dbReference type="GO" id="GO:0032259">
    <property type="term" value="P:methylation"/>
    <property type="evidence" value="ECO:0007669"/>
    <property type="project" value="UniProtKB-KW"/>
</dbReference>
<dbReference type="GO" id="GO:0008173">
    <property type="term" value="F:RNA methyltransferase activity"/>
    <property type="evidence" value="ECO:0007669"/>
    <property type="project" value="InterPro"/>
</dbReference>
<keyword evidence="6" id="KW-1185">Reference proteome</keyword>
<evidence type="ECO:0000256" key="2">
    <source>
        <dbReference type="ARBA" id="ARBA00022603"/>
    </source>
</evidence>
<dbReference type="RefSeq" id="WP_094047973.1">
    <property type="nucleotide sequence ID" value="NZ_CP022535.1"/>
</dbReference>
<reference evidence="5 6" key="1">
    <citation type="submission" date="2017-07" db="EMBL/GenBank/DDBJ databases">
        <title>Complete genome sequence of Spiroplasma corruscae EC-1 (DSM 19793).</title>
        <authorList>
            <person name="Tsai Y.-M."/>
            <person name="Lo W.-S."/>
            <person name="Kuo C.-H."/>
        </authorList>
    </citation>
    <scope>NUCLEOTIDE SEQUENCE [LARGE SCALE GENOMIC DNA]</scope>
    <source>
        <strain evidence="5 6">EC-1</strain>
    </source>
</reference>
<gene>
    <name evidence="5" type="primary">rlmB</name>
    <name evidence="5" type="ORF">SCORR_v1c00300</name>
</gene>
<dbReference type="PANTHER" id="PTHR46429:SF1">
    <property type="entry name" value="23S RRNA (GUANOSINE-2'-O-)-METHYLTRANSFERASE RLMB"/>
    <property type="match status" value="1"/>
</dbReference>
<dbReference type="InterPro" id="IPR029064">
    <property type="entry name" value="Ribosomal_eL30-like_sf"/>
</dbReference>
<dbReference type="GO" id="GO:0005829">
    <property type="term" value="C:cytosol"/>
    <property type="evidence" value="ECO:0007669"/>
    <property type="project" value="TreeGrafter"/>
</dbReference>
<dbReference type="SUPFAM" id="SSF55315">
    <property type="entry name" value="L30e-like"/>
    <property type="match status" value="1"/>
</dbReference>
<dbReference type="InterPro" id="IPR004441">
    <property type="entry name" value="rRNA_MeTrfase_TrmH"/>
</dbReference>
<comment type="similarity">
    <text evidence="1">Belongs to the class IV-like SAM-binding methyltransferase superfamily. RNA methyltransferase TrmH family.</text>
</comment>
<dbReference type="SMART" id="SM00967">
    <property type="entry name" value="SpoU_sub_bind"/>
    <property type="match status" value="1"/>
</dbReference>
<dbReference type="PANTHER" id="PTHR46429">
    <property type="entry name" value="23S RRNA (GUANOSINE-2'-O-)-METHYLTRANSFERASE RLMB"/>
    <property type="match status" value="1"/>
</dbReference>
<keyword evidence="3 5" id="KW-0808">Transferase</keyword>
<dbReference type="SUPFAM" id="SSF75217">
    <property type="entry name" value="alpha/beta knot"/>
    <property type="match status" value="1"/>
</dbReference>
<dbReference type="AlphaFoldDB" id="A0A222EMU5"/>
<dbReference type="Pfam" id="PF08032">
    <property type="entry name" value="SpoU_sub_bind"/>
    <property type="match status" value="1"/>
</dbReference>
<dbReference type="OrthoDB" id="9794400at2"/>
<dbReference type="Proteomes" id="UP000203229">
    <property type="component" value="Chromosome"/>
</dbReference>
<dbReference type="Gene3D" id="3.30.1330.30">
    <property type="match status" value="1"/>
</dbReference>
<organism evidence="5 6">
    <name type="scientific">Spiroplasma corruscae</name>
    <dbReference type="NCBI Taxonomy" id="216934"/>
    <lineage>
        <taxon>Bacteria</taxon>
        <taxon>Bacillati</taxon>
        <taxon>Mycoplasmatota</taxon>
        <taxon>Mollicutes</taxon>
        <taxon>Entomoplasmatales</taxon>
        <taxon>Spiroplasmataceae</taxon>
        <taxon>Spiroplasma</taxon>
    </lineage>
</organism>
<protein>
    <submittedName>
        <fullName evidence="5">23S rRNA (Guanosine2251-2'-O)-methyltransferase</fullName>
    </submittedName>
</protein>
<keyword evidence="2 5" id="KW-0489">Methyltransferase</keyword>
<dbReference type="CDD" id="cd18103">
    <property type="entry name" value="SpoU-like_RlmB"/>
    <property type="match status" value="1"/>
</dbReference>
<dbReference type="InterPro" id="IPR029026">
    <property type="entry name" value="tRNA_m1G_MTases_N"/>
</dbReference>
<evidence type="ECO:0000313" key="5">
    <source>
        <dbReference type="EMBL" id="ASP27805.1"/>
    </source>
</evidence>
<evidence type="ECO:0000256" key="3">
    <source>
        <dbReference type="ARBA" id="ARBA00022679"/>
    </source>
</evidence>
<dbReference type="NCBIfam" id="TIGR00186">
    <property type="entry name" value="rRNA_methyl_3"/>
    <property type="match status" value="1"/>
</dbReference>
<dbReference type="InterPro" id="IPR013123">
    <property type="entry name" value="SpoU_subst-bd"/>
</dbReference>
<accession>A0A222EMU5</accession>
<dbReference type="Gene3D" id="3.40.1280.10">
    <property type="match status" value="1"/>
</dbReference>
<sequence>MKELIAYGKNVVENILIGHPKKVKRVYILKGLSFTRDAFSSLKNNNIEWTTIEKEEFTKITKDKSSVHQGYLAILKDFNYRQFEYIIREDCKMILVLDRIQDPQNFGAIIRTSSLLGVDAIIVKSINQSDITPVVIKASAGTIFNVPIIKVNSLVNSLINLKEKGFWIFSSALVESSVNMDTLDTTGKKVIVIGNEGSGVSNGIINISDFIFKISTNNFKDSLNVSVACGIILYKFFNNKK</sequence>
<dbReference type="InterPro" id="IPR001537">
    <property type="entry name" value="SpoU_MeTrfase"/>
</dbReference>
<dbReference type="Pfam" id="PF00588">
    <property type="entry name" value="SpoU_methylase"/>
    <property type="match status" value="1"/>
</dbReference>
<evidence type="ECO:0000313" key="6">
    <source>
        <dbReference type="Proteomes" id="UP000203229"/>
    </source>
</evidence>
<dbReference type="InterPro" id="IPR029028">
    <property type="entry name" value="Alpha/beta_knot_MTases"/>
</dbReference>